<proteinExistence type="predicted"/>
<keyword evidence="1" id="KW-0812">Transmembrane</keyword>
<dbReference type="AlphaFoldDB" id="A0A923MX92"/>
<evidence type="ECO:0000313" key="3">
    <source>
        <dbReference type="Proteomes" id="UP000608513"/>
    </source>
</evidence>
<keyword evidence="3" id="KW-1185">Reference proteome</keyword>
<dbReference type="RefSeq" id="WP_187079136.1">
    <property type="nucleotide sequence ID" value="NZ_JACORT010000019.1"/>
</dbReference>
<organism evidence="2 3">
    <name type="scientific">Ramlibacter cellulosilyticus</name>
    <dbReference type="NCBI Taxonomy" id="2764187"/>
    <lineage>
        <taxon>Bacteria</taxon>
        <taxon>Pseudomonadati</taxon>
        <taxon>Pseudomonadota</taxon>
        <taxon>Betaproteobacteria</taxon>
        <taxon>Burkholderiales</taxon>
        <taxon>Comamonadaceae</taxon>
        <taxon>Ramlibacter</taxon>
    </lineage>
</organism>
<comment type="caution">
    <text evidence="2">The sequence shown here is derived from an EMBL/GenBank/DDBJ whole genome shotgun (WGS) entry which is preliminary data.</text>
</comment>
<feature type="transmembrane region" description="Helical" evidence="1">
    <location>
        <begin position="15"/>
        <end position="33"/>
    </location>
</feature>
<dbReference type="Proteomes" id="UP000608513">
    <property type="component" value="Unassembled WGS sequence"/>
</dbReference>
<gene>
    <name evidence="2" type="ORF">H8N03_25855</name>
</gene>
<evidence type="ECO:0000256" key="1">
    <source>
        <dbReference type="SAM" id="Phobius"/>
    </source>
</evidence>
<name>A0A923MX92_9BURK</name>
<keyword evidence="1" id="KW-1133">Transmembrane helix</keyword>
<protein>
    <submittedName>
        <fullName evidence="2">Uncharacterized protein</fullName>
    </submittedName>
</protein>
<keyword evidence="1" id="KW-0472">Membrane</keyword>
<reference evidence="2" key="1">
    <citation type="submission" date="2020-08" db="EMBL/GenBank/DDBJ databases">
        <title>Ramlibacter sp. USB13 16S ribosomal RNA gene genome sequencing and assembly.</title>
        <authorList>
            <person name="Kang M."/>
        </authorList>
    </citation>
    <scope>NUCLEOTIDE SEQUENCE</scope>
    <source>
        <strain evidence="2">USB13</strain>
    </source>
</reference>
<accession>A0A923MX92</accession>
<sequence length="174" mass="19210">MDAIVAVFLADPFKVLLGSGGVVGLIVVIVKAWRSRASPRVRLLGHTYDPKGGREIPTEVRVEIENVGREPTSLQPKVSMTCRYPGRRSMQATFQVTDGDRSLQPVSPRNFVLHGTPSAGFLFSHFRVYTFQFTRGGSVKLRVLNASGKTAGPLKFWFLKWLFVLTGALPHVEG</sequence>
<evidence type="ECO:0000313" key="2">
    <source>
        <dbReference type="EMBL" id="MBC5786389.1"/>
    </source>
</evidence>
<dbReference type="EMBL" id="JACORT010000019">
    <property type="protein sequence ID" value="MBC5786389.1"/>
    <property type="molecule type" value="Genomic_DNA"/>
</dbReference>